<dbReference type="InterPro" id="IPR014358">
    <property type="entry name" value="Enoyl-ACP_Rdtase_NADH"/>
</dbReference>
<evidence type="ECO:0000256" key="3">
    <source>
        <dbReference type="ARBA" id="ARBA00009233"/>
    </source>
</evidence>
<dbReference type="GO" id="GO:0009507">
    <property type="term" value="C:chloroplast"/>
    <property type="evidence" value="ECO:0007669"/>
    <property type="project" value="UniProtKB-SubCell"/>
</dbReference>
<reference evidence="18" key="1">
    <citation type="journal article" date="2022" name="Plant J.">
        <title>Strategies of tolerance reflected in two North American maple genomes.</title>
        <authorList>
            <person name="McEvoy S.L."/>
            <person name="Sezen U.U."/>
            <person name="Trouern-Trend A."/>
            <person name="McMahon S.M."/>
            <person name="Schaberg P.G."/>
            <person name="Yang J."/>
            <person name="Wegrzyn J.L."/>
            <person name="Swenson N.G."/>
        </authorList>
    </citation>
    <scope>NUCLEOTIDE SEQUENCE</scope>
    <source>
        <strain evidence="18">NS2018</strain>
    </source>
</reference>
<dbReference type="GO" id="GO:0006633">
    <property type="term" value="P:fatty acid biosynthetic process"/>
    <property type="evidence" value="ECO:0007669"/>
    <property type="project" value="UniProtKB-KW"/>
</dbReference>
<gene>
    <name evidence="18" type="ORF">LWI29_005554</name>
</gene>
<keyword evidence="10" id="KW-0809">Transit peptide</keyword>
<dbReference type="PANTHER" id="PTHR43159:SF2">
    <property type="entry name" value="ENOYL-[ACYL-CARRIER-PROTEIN] REDUCTASE [NADH], CHLOROPLASTIC"/>
    <property type="match status" value="1"/>
</dbReference>
<feature type="region of interest" description="Disordered" evidence="17">
    <location>
        <begin position="84"/>
        <end position="104"/>
    </location>
</feature>
<dbReference type="Gene3D" id="1.10.8.400">
    <property type="entry name" value="Enoyl acyl carrier protein reductase"/>
    <property type="match status" value="1"/>
</dbReference>
<evidence type="ECO:0000256" key="15">
    <source>
        <dbReference type="ARBA" id="ARBA00053870"/>
    </source>
</evidence>
<evidence type="ECO:0000256" key="17">
    <source>
        <dbReference type="SAM" id="MobiDB-lite"/>
    </source>
</evidence>
<protein>
    <recommendedName>
        <fullName evidence="16">Enoyl-[acyl-carrier-protein] reductase [NADH], chloroplastic</fullName>
        <ecNumber evidence="5">1.3.1.9</ecNumber>
    </recommendedName>
</protein>
<dbReference type="Proteomes" id="UP001168877">
    <property type="component" value="Unassembled WGS sequence"/>
</dbReference>
<dbReference type="AlphaFoldDB" id="A0AA39TBW0"/>
<evidence type="ECO:0000313" key="18">
    <source>
        <dbReference type="EMBL" id="KAK0603494.1"/>
    </source>
</evidence>
<dbReference type="FunFam" id="3.40.50.720:FF:000192">
    <property type="entry name" value="Enoyl-[acyl-carrier-protein] reductase [NADH]"/>
    <property type="match status" value="1"/>
</dbReference>
<dbReference type="InterPro" id="IPR002347">
    <property type="entry name" value="SDR_fam"/>
</dbReference>
<reference evidence="18" key="2">
    <citation type="submission" date="2023-06" db="EMBL/GenBank/DDBJ databases">
        <authorList>
            <person name="Swenson N.G."/>
            <person name="Wegrzyn J.L."/>
            <person name="Mcevoy S.L."/>
        </authorList>
    </citation>
    <scope>NUCLEOTIDE SEQUENCE</scope>
    <source>
        <strain evidence="18">NS2018</strain>
        <tissue evidence="18">Leaf</tissue>
    </source>
</reference>
<dbReference type="Pfam" id="PF13561">
    <property type="entry name" value="adh_short_C2"/>
    <property type="match status" value="1"/>
</dbReference>
<accession>A0AA39TBW0</accession>
<keyword evidence="19" id="KW-1185">Reference proteome</keyword>
<organism evidence="18 19">
    <name type="scientific">Acer saccharum</name>
    <name type="common">Sugar maple</name>
    <dbReference type="NCBI Taxonomy" id="4024"/>
    <lineage>
        <taxon>Eukaryota</taxon>
        <taxon>Viridiplantae</taxon>
        <taxon>Streptophyta</taxon>
        <taxon>Embryophyta</taxon>
        <taxon>Tracheophyta</taxon>
        <taxon>Spermatophyta</taxon>
        <taxon>Magnoliopsida</taxon>
        <taxon>eudicotyledons</taxon>
        <taxon>Gunneridae</taxon>
        <taxon>Pentapetalae</taxon>
        <taxon>rosids</taxon>
        <taxon>malvids</taxon>
        <taxon>Sapindales</taxon>
        <taxon>Sapindaceae</taxon>
        <taxon>Hippocastanoideae</taxon>
        <taxon>Acereae</taxon>
        <taxon>Acer</taxon>
    </lineage>
</organism>
<evidence type="ECO:0000256" key="2">
    <source>
        <dbReference type="ARBA" id="ARBA00005194"/>
    </source>
</evidence>
<dbReference type="PRINTS" id="PR00081">
    <property type="entry name" value="GDHRDH"/>
</dbReference>
<keyword evidence="6" id="KW-0444">Lipid biosynthesis</keyword>
<comment type="pathway">
    <text evidence="2">Lipid metabolism; fatty acid biosynthesis.</text>
</comment>
<feature type="compositionally biased region" description="Basic and acidic residues" evidence="17">
    <location>
        <begin position="53"/>
        <end position="71"/>
    </location>
</feature>
<evidence type="ECO:0000256" key="4">
    <source>
        <dbReference type="ARBA" id="ARBA00011881"/>
    </source>
</evidence>
<dbReference type="EC" id="1.3.1.9" evidence="5"/>
<evidence type="ECO:0000313" key="19">
    <source>
        <dbReference type="Proteomes" id="UP001168877"/>
    </source>
</evidence>
<comment type="subcellular location">
    <subcellularLocation>
        <location evidence="1">Plastid</location>
        <location evidence="1">Chloroplast</location>
    </subcellularLocation>
</comment>
<keyword evidence="8" id="KW-0934">Plastid</keyword>
<sequence>MFDEGQLGFGDEICFIYFLIDRFGKISAWIRVFARSGCGGLDDGGRLVVEKKEEEELGERGRRGRGEERRRTLSNRNNVGSFYASKKSGTVANPRKTGNGSRNVNGLYGHVAEKYGKNGEGRKEFVKEVVGSDVRKVVSSSKGVRSGVKKVGGSKFSILSVGLEILMQAQVRIPWSSQDNVSERRIVGKGRISNKGKPRVIDPKSNDMEEVLKDSDVLQSLHKEVMGVVGLRISLFRPMSNNYNKDKYKVFVYIYHSLHSLTHTLALSVVQRYLFSSARLSSVKMAATAASSLQMATVRPCISTSRRVVKAGAVVFGGDSKGASWTKLTSACHISSVIPFQRSFTTTSMKLDKVVTRAMAESSDSKPVSGLPIDLKGKRAFIAGIADDNGYGWAIAKSLAAAGAEILVGTWVPALNIFETSLRRGKFDESRVLPDGSLMEITKVYPLDAVFDNPEDVPEDIKANKRYAGSSKWTVQEVAESVKQDFGSIDILVHSLANGPEVMKPLLETSRKGYLAALSASSYSYVSLLKHFIPIMNQGGSSLSLTYIASERIIPGYGGGMSSAKAALESDTRVLAFEAGRKHKIRVNTISAGPLGSRAAKAIGFIDTMIEYSLANAPLQKELSADEVGHTAAFLVSPLASAITGAVIYVDNGLNAMGVGVDSPIFKDLAIPTDTKH</sequence>
<keyword evidence="9" id="KW-0276">Fatty acid metabolism</keyword>
<proteinExistence type="inferred from homology"/>
<evidence type="ECO:0000256" key="7">
    <source>
        <dbReference type="ARBA" id="ARBA00022528"/>
    </source>
</evidence>
<evidence type="ECO:0000256" key="6">
    <source>
        <dbReference type="ARBA" id="ARBA00022516"/>
    </source>
</evidence>
<evidence type="ECO:0000256" key="1">
    <source>
        <dbReference type="ARBA" id="ARBA00004229"/>
    </source>
</evidence>
<dbReference type="FunFam" id="1.10.8.400:FF:000001">
    <property type="entry name" value="Enoyl-[acyl-carrier-protein] reductase [NADH]"/>
    <property type="match status" value="1"/>
</dbReference>
<dbReference type="Gene3D" id="3.40.50.720">
    <property type="entry name" value="NAD(P)-binding Rossmann-like Domain"/>
    <property type="match status" value="1"/>
</dbReference>
<evidence type="ECO:0000256" key="10">
    <source>
        <dbReference type="ARBA" id="ARBA00022946"/>
    </source>
</evidence>
<feature type="compositionally biased region" description="Polar residues" evidence="17">
    <location>
        <begin position="87"/>
        <end position="104"/>
    </location>
</feature>
<feature type="region of interest" description="Disordered" evidence="17">
    <location>
        <begin position="53"/>
        <end position="72"/>
    </location>
</feature>
<evidence type="ECO:0000256" key="8">
    <source>
        <dbReference type="ARBA" id="ARBA00022640"/>
    </source>
</evidence>
<evidence type="ECO:0000256" key="16">
    <source>
        <dbReference type="ARBA" id="ARBA00067308"/>
    </source>
</evidence>
<evidence type="ECO:0000256" key="5">
    <source>
        <dbReference type="ARBA" id="ARBA00012996"/>
    </source>
</evidence>
<evidence type="ECO:0000256" key="11">
    <source>
        <dbReference type="ARBA" id="ARBA00023002"/>
    </source>
</evidence>
<comment type="function">
    <text evidence="15">Catalyzes the NAD-dependent reduction of a carbon-carbon double bond in an enoyl moiety that is covalently linked to an acyl carrier protein (ACP). Catalyzes the last reduction step in the de novo synthesis cycle of fatty acids. Involved in the elongation cycle of fatty acids which are used in lipid metabolism. Required for normal plant growth.</text>
</comment>
<evidence type="ECO:0000256" key="9">
    <source>
        <dbReference type="ARBA" id="ARBA00022832"/>
    </source>
</evidence>
<comment type="catalytic activity">
    <reaction evidence="14">
        <text>a 2,3-saturated acyl-[ACP] + NAD(+) = a (2E)-enoyl-[ACP] + NADH + H(+)</text>
        <dbReference type="Rhea" id="RHEA:10240"/>
        <dbReference type="Rhea" id="RHEA-COMP:9925"/>
        <dbReference type="Rhea" id="RHEA-COMP:9926"/>
        <dbReference type="ChEBI" id="CHEBI:15378"/>
        <dbReference type="ChEBI" id="CHEBI:57540"/>
        <dbReference type="ChEBI" id="CHEBI:57945"/>
        <dbReference type="ChEBI" id="CHEBI:78784"/>
        <dbReference type="ChEBI" id="CHEBI:78785"/>
        <dbReference type="EC" id="1.3.1.9"/>
    </reaction>
</comment>
<dbReference type="NCBIfam" id="NF004957">
    <property type="entry name" value="PRK06300.1"/>
    <property type="match status" value="1"/>
</dbReference>
<keyword evidence="13" id="KW-0275">Fatty acid biosynthesis</keyword>
<dbReference type="EMBL" id="JAUESC010000002">
    <property type="protein sequence ID" value="KAK0603494.1"/>
    <property type="molecule type" value="Genomic_DNA"/>
</dbReference>
<dbReference type="CDD" id="cd05372">
    <property type="entry name" value="ENR_SDR"/>
    <property type="match status" value="1"/>
</dbReference>
<dbReference type="PANTHER" id="PTHR43159">
    <property type="entry name" value="ENOYL-[ACYL-CARRIER-PROTEIN] REDUCTASE"/>
    <property type="match status" value="1"/>
</dbReference>
<dbReference type="GO" id="GO:0004318">
    <property type="term" value="F:enoyl-[acyl-carrier-protein] reductase (NADH) activity"/>
    <property type="evidence" value="ECO:0007669"/>
    <property type="project" value="UniProtKB-EC"/>
</dbReference>
<name>A0AA39TBW0_ACESA</name>
<dbReference type="SUPFAM" id="SSF51735">
    <property type="entry name" value="NAD(P)-binding Rossmann-fold domains"/>
    <property type="match status" value="1"/>
</dbReference>
<evidence type="ECO:0000256" key="13">
    <source>
        <dbReference type="ARBA" id="ARBA00023160"/>
    </source>
</evidence>
<keyword evidence="11" id="KW-0560">Oxidoreductase</keyword>
<evidence type="ECO:0000256" key="14">
    <source>
        <dbReference type="ARBA" id="ARBA00048572"/>
    </source>
</evidence>
<dbReference type="InterPro" id="IPR036291">
    <property type="entry name" value="NAD(P)-bd_dom_sf"/>
</dbReference>
<comment type="similarity">
    <text evidence="3">Belongs to the short-chain dehydrogenases/reductases (SDR) family. FabI subfamily.</text>
</comment>
<evidence type="ECO:0000256" key="12">
    <source>
        <dbReference type="ARBA" id="ARBA00023098"/>
    </source>
</evidence>
<comment type="caution">
    <text evidence="18">The sequence shown here is derived from an EMBL/GenBank/DDBJ whole genome shotgun (WGS) entry which is preliminary data.</text>
</comment>
<keyword evidence="7" id="KW-0150">Chloroplast</keyword>
<comment type="subunit">
    <text evidence="4">Homotetramer.</text>
</comment>
<keyword evidence="12" id="KW-0443">Lipid metabolism</keyword>